<dbReference type="AlphaFoldDB" id="A0A232FJ74"/>
<name>A0A232FJ74_9HYME</name>
<dbReference type="Proteomes" id="UP000215335">
    <property type="component" value="Unassembled WGS sequence"/>
</dbReference>
<dbReference type="EMBL" id="NNAY01000118">
    <property type="protein sequence ID" value="OXU30791.1"/>
    <property type="molecule type" value="Genomic_DNA"/>
</dbReference>
<organism evidence="1 2">
    <name type="scientific">Trichomalopsis sarcophagae</name>
    <dbReference type="NCBI Taxonomy" id="543379"/>
    <lineage>
        <taxon>Eukaryota</taxon>
        <taxon>Metazoa</taxon>
        <taxon>Ecdysozoa</taxon>
        <taxon>Arthropoda</taxon>
        <taxon>Hexapoda</taxon>
        <taxon>Insecta</taxon>
        <taxon>Pterygota</taxon>
        <taxon>Neoptera</taxon>
        <taxon>Endopterygota</taxon>
        <taxon>Hymenoptera</taxon>
        <taxon>Apocrita</taxon>
        <taxon>Proctotrupomorpha</taxon>
        <taxon>Chalcidoidea</taxon>
        <taxon>Pteromalidae</taxon>
        <taxon>Pteromalinae</taxon>
        <taxon>Trichomalopsis</taxon>
    </lineage>
</organism>
<keyword evidence="2" id="KW-1185">Reference proteome</keyword>
<protein>
    <submittedName>
        <fullName evidence="1">Uncharacterized protein</fullName>
    </submittedName>
</protein>
<reference evidence="1 2" key="1">
    <citation type="journal article" date="2017" name="Curr. Biol.">
        <title>The Evolution of Venom by Co-option of Single-Copy Genes.</title>
        <authorList>
            <person name="Martinson E.O."/>
            <person name="Mrinalini"/>
            <person name="Kelkar Y.D."/>
            <person name="Chang C.H."/>
            <person name="Werren J.H."/>
        </authorList>
    </citation>
    <scope>NUCLEOTIDE SEQUENCE [LARGE SCALE GENOMIC DNA]</scope>
    <source>
        <strain evidence="1 2">Alberta</strain>
        <tissue evidence="1">Whole body</tissue>
    </source>
</reference>
<evidence type="ECO:0000313" key="1">
    <source>
        <dbReference type="EMBL" id="OXU30791.1"/>
    </source>
</evidence>
<proteinExistence type="predicted"/>
<evidence type="ECO:0000313" key="2">
    <source>
        <dbReference type="Proteomes" id="UP000215335"/>
    </source>
</evidence>
<gene>
    <name evidence="1" type="ORF">TSAR_013176</name>
</gene>
<accession>A0A232FJ74</accession>
<sequence length="29" mass="3564">MIFKVHIYSENRTLHMYALIHCSMYSIVY</sequence>
<comment type="caution">
    <text evidence="1">The sequence shown here is derived from an EMBL/GenBank/DDBJ whole genome shotgun (WGS) entry which is preliminary data.</text>
</comment>